<organism evidence="8 9">
    <name type="scientific">Psophocarpus tetragonolobus</name>
    <name type="common">Winged bean</name>
    <name type="synonym">Dolichos tetragonolobus</name>
    <dbReference type="NCBI Taxonomy" id="3891"/>
    <lineage>
        <taxon>Eukaryota</taxon>
        <taxon>Viridiplantae</taxon>
        <taxon>Streptophyta</taxon>
        <taxon>Embryophyta</taxon>
        <taxon>Tracheophyta</taxon>
        <taxon>Spermatophyta</taxon>
        <taxon>Magnoliopsida</taxon>
        <taxon>eudicotyledons</taxon>
        <taxon>Gunneridae</taxon>
        <taxon>Pentapetalae</taxon>
        <taxon>rosids</taxon>
        <taxon>fabids</taxon>
        <taxon>Fabales</taxon>
        <taxon>Fabaceae</taxon>
        <taxon>Papilionoideae</taxon>
        <taxon>50 kb inversion clade</taxon>
        <taxon>NPAAA clade</taxon>
        <taxon>indigoferoid/millettioid clade</taxon>
        <taxon>Phaseoleae</taxon>
        <taxon>Psophocarpus</taxon>
    </lineage>
</organism>
<keyword evidence="3" id="KW-0238">DNA-binding</keyword>
<dbReference type="PROSITE" id="PS50811">
    <property type="entry name" value="WRKY"/>
    <property type="match status" value="1"/>
</dbReference>
<keyword evidence="4" id="KW-0804">Transcription</keyword>
<evidence type="ECO:0000256" key="2">
    <source>
        <dbReference type="ARBA" id="ARBA00023015"/>
    </source>
</evidence>
<dbReference type="Pfam" id="PF03106">
    <property type="entry name" value="WRKY"/>
    <property type="match status" value="2"/>
</dbReference>
<dbReference type="GO" id="GO:0005634">
    <property type="term" value="C:nucleus"/>
    <property type="evidence" value="ECO:0007669"/>
    <property type="project" value="UniProtKB-SubCell"/>
</dbReference>
<feature type="domain" description="WRKY" evidence="7">
    <location>
        <begin position="197"/>
        <end position="297"/>
    </location>
</feature>
<gene>
    <name evidence="8" type="ORF">VNO78_20291</name>
</gene>
<evidence type="ECO:0000256" key="6">
    <source>
        <dbReference type="SAM" id="MobiDB-lite"/>
    </source>
</evidence>
<dbReference type="Gene3D" id="2.20.25.80">
    <property type="entry name" value="WRKY domain"/>
    <property type="match status" value="1"/>
</dbReference>
<keyword evidence="2" id="KW-0805">Transcription regulation</keyword>
<dbReference type="PANTHER" id="PTHR31221">
    <property type="entry name" value="WRKY TRANSCRIPTION FACTOR PROTEIN 1-RELATED"/>
    <property type="match status" value="1"/>
</dbReference>
<evidence type="ECO:0000313" key="9">
    <source>
        <dbReference type="Proteomes" id="UP001386955"/>
    </source>
</evidence>
<keyword evidence="5" id="KW-0539">Nucleus</keyword>
<name>A0AAN9XHD1_PSOTE</name>
<comment type="caution">
    <text evidence="8">The sequence shown here is derived from an EMBL/GenBank/DDBJ whole genome shotgun (WGS) entry which is preliminary data.</text>
</comment>
<evidence type="ECO:0000259" key="7">
    <source>
        <dbReference type="PROSITE" id="PS50811"/>
    </source>
</evidence>
<dbReference type="InterPro" id="IPR036576">
    <property type="entry name" value="WRKY_dom_sf"/>
</dbReference>
<reference evidence="8 9" key="1">
    <citation type="submission" date="2024-01" db="EMBL/GenBank/DDBJ databases">
        <title>The genomes of 5 underutilized Papilionoideae crops provide insights into root nodulation and disease resistanc.</title>
        <authorList>
            <person name="Jiang F."/>
        </authorList>
    </citation>
    <scope>NUCLEOTIDE SEQUENCE [LARGE SCALE GENOMIC DNA]</scope>
    <source>
        <strain evidence="8">DUOXIRENSHENG_FW03</strain>
        <tissue evidence="8">Leaves</tissue>
    </source>
</reference>
<dbReference type="EMBL" id="JAYMYS010000005">
    <property type="protein sequence ID" value="KAK7391868.1"/>
    <property type="molecule type" value="Genomic_DNA"/>
</dbReference>
<feature type="region of interest" description="Disordered" evidence="6">
    <location>
        <begin position="141"/>
        <end position="174"/>
    </location>
</feature>
<evidence type="ECO:0000313" key="8">
    <source>
        <dbReference type="EMBL" id="KAK7391868.1"/>
    </source>
</evidence>
<accession>A0AAN9XHD1</accession>
<evidence type="ECO:0000256" key="3">
    <source>
        <dbReference type="ARBA" id="ARBA00023125"/>
    </source>
</evidence>
<sequence length="487" mass="54017">MSTAMENNSHHQNNNDIITSTDFSPTKERRGLDLDLDLNAPIINTNNEASPPRIDINSLPISEVSDDNNCLVAMEGCQVLAPATLDLIDTHEQGKSSNDAETVKFPFDLNAKLDEAEEPFTNETKPAKSAVADNIQALPSAELEVTPDVAADNDNEDRGSAVEGGSSSHNRKRSWEKYKKGTMKGFRGKTKVEIERRKVTIVDDGYRWHKYGEKTIKGHIFPSESLPGFVATHFSLGIGRASGHAFLSFGGCLLISDRAYYKCMSDGCTVRKHVERDSFKRNNVITTYEGEHNHEQPSTRNLNYKKLRLYGYEEDHEFEDDCSEQLAATVANALLTFGLPGTGNFLNTSNLFGSLNNNMNDGSLSYTPQSLAHYSFMNNLNTMPYRFYGRNPAPQSGASMSPFTQYRVNVNGLSSEFPCGATGVRDYHCRGCIQLLLIISDLALLLYASKVGDCGITGRRLLFHSHYAGGHHESWLLIVVFWLAGFN</sequence>
<dbReference type="PANTHER" id="PTHR31221:SF318">
    <property type="entry name" value="WRKY TRANSCRIPTION FACTOR 2-RELATED"/>
    <property type="match status" value="1"/>
</dbReference>
<dbReference type="SUPFAM" id="SSF118290">
    <property type="entry name" value="WRKY DNA-binding domain"/>
    <property type="match status" value="2"/>
</dbReference>
<feature type="compositionally biased region" description="Polar residues" evidence="6">
    <location>
        <begin position="1"/>
        <end position="24"/>
    </location>
</feature>
<evidence type="ECO:0000256" key="1">
    <source>
        <dbReference type="ARBA" id="ARBA00004123"/>
    </source>
</evidence>
<protein>
    <recommendedName>
        <fullName evidence="7">WRKY domain-containing protein</fullName>
    </recommendedName>
</protein>
<dbReference type="Proteomes" id="UP001386955">
    <property type="component" value="Unassembled WGS sequence"/>
</dbReference>
<dbReference type="GO" id="GO:0043565">
    <property type="term" value="F:sequence-specific DNA binding"/>
    <property type="evidence" value="ECO:0007669"/>
    <property type="project" value="InterPro"/>
</dbReference>
<dbReference type="SMART" id="SM00774">
    <property type="entry name" value="WRKY"/>
    <property type="match status" value="1"/>
</dbReference>
<dbReference type="InterPro" id="IPR044810">
    <property type="entry name" value="WRKY_plant"/>
</dbReference>
<feature type="region of interest" description="Disordered" evidence="6">
    <location>
        <begin position="1"/>
        <end position="26"/>
    </location>
</feature>
<evidence type="ECO:0000256" key="4">
    <source>
        <dbReference type="ARBA" id="ARBA00023163"/>
    </source>
</evidence>
<dbReference type="AlphaFoldDB" id="A0AAN9XHD1"/>
<proteinExistence type="predicted"/>
<evidence type="ECO:0000256" key="5">
    <source>
        <dbReference type="ARBA" id="ARBA00023242"/>
    </source>
</evidence>
<dbReference type="InterPro" id="IPR003657">
    <property type="entry name" value="WRKY_dom"/>
</dbReference>
<comment type="subcellular location">
    <subcellularLocation>
        <location evidence="1">Nucleus</location>
    </subcellularLocation>
</comment>
<keyword evidence="9" id="KW-1185">Reference proteome</keyword>
<dbReference type="GO" id="GO:0003700">
    <property type="term" value="F:DNA-binding transcription factor activity"/>
    <property type="evidence" value="ECO:0007669"/>
    <property type="project" value="InterPro"/>
</dbReference>